<comment type="caution">
    <text evidence="1">The sequence shown here is derived from an EMBL/GenBank/DDBJ whole genome shotgun (WGS) entry which is preliminary data.</text>
</comment>
<organism evidence="1 2">
    <name type="scientific">Dipteronia sinensis</name>
    <dbReference type="NCBI Taxonomy" id="43782"/>
    <lineage>
        <taxon>Eukaryota</taxon>
        <taxon>Viridiplantae</taxon>
        <taxon>Streptophyta</taxon>
        <taxon>Embryophyta</taxon>
        <taxon>Tracheophyta</taxon>
        <taxon>Spermatophyta</taxon>
        <taxon>Magnoliopsida</taxon>
        <taxon>eudicotyledons</taxon>
        <taxon>Gunneridae</taxon>
        <taxon>Pentapetalae</taxon>
        <taxon>rosids</taxon>
        <taxon>malvids</taxon>
        <taxon>Sapindales</taxon>
        <taxon>Sapindaceae</taxon>
        <taxon>Hippocastanoideae</taxon>
        <taxon>Acereae</taxon>
        <taxon>Dipteronia</taxon>
    </lineage>
</organism>
<dbReference type="Proteomes" id="UP001281410">
    <property type="component" value="Unassembled WGS sequence"/>
</dbReference>
<evidence type="ECO:0000313" key="1">
    <source>
        <dbReference type="EMBL" id="KAK3204194.1"/>
    </source>
</evidence>
<name>A0AAE0E2X2_9ROSI</name>
<reference evidence="1" key="1">
    <citation type="journal article" date="2023" name="Plant J.">
        <title>Genome sequences and population genomics provide insights into the demographic history, inbreeding, and mutation load of two 'living fossil' tree species of Dipteronia.</title>
        <authorList>
            <person name="Feng Y."/>
            <person name="Comes H.P."/>
            <person name="Chen J."/>
            <person name="Zhu S."/>
            <person name="Lu R."/>
            <person name="Zhang X."/>
            <person name="Li P."/>
            <person name="Qiu J."/>
            <person name="Olsen K.M."/>
            <person name="Qiu Y."/>
        </authorList>
    </citation>
    <scope>NUCLEOTIDE SEQUENCE</scope>
    <source>
        <strain evidence="1">NBL</strain>
    </source>
</reference>
<dbReference type="AlphaFoldDB" id="A0AAE0E2X2"/>
<evidence type="ECO:0000313" key="2">
    <source>
        <dbReference type="Proteomes" id="UP001281410"/>
    </source>
</evidence>
<protein>
    <submittedName>
        <fullName evidence="1">Uncharacterized protein</fullName>
    </submittedName>
</protein>
<gene>
    <name evidence="1" type="ORF">Dsin_018240</name>
</gene>
<dbReference type="EMBL" id="JANJYJ010000006">
    <property type="protein sequence ID" value="KAK3204194.1"/>
    <property type="molecule type" value="Genomic_DNA"/>
</dbReference>
<accession>A0AAE0E2X2</accession>
<proteinExistence type="predicted"/>
<keyword evidence="2" id="KW-1185">Reference proteome</keyword>
<sequence>MAEALTMAMVAMDLQVKAGMVLVADLQVKVGMVLVADLQVKVGMVLVADLQVKAGMVLVADHQVKAGMVLVAATVVLVEDLEAMDMEVVVMAVALVEEDIVDIRGLYGITTYVVVLYFECDCVCAVYCIGLCAVY</sequence>